<keyword evidence="5" id="KW-1185">Reference proteome</keyword>
<name>A0A0R1V6A9_9LACO</name>
<organism evidence="4 5">
    <name type="scientific">Liquorilactobacillus satsumensis DSM 16230 = JCM 12392</name>
    <dbReference type="NCBI Taxonomy" id="1423801"/>
    <lineage>
        <taxon>Bacteria</taxon>
        <taxon>Bacillati</taxon>
        <taxon>Bacillota</taxon>
        <taxon>Bacilli</taxon>
        <taxon>Lactobacillales</taxon>
        <taxon>Lactobacillaceae</taxon>
        <taxon>Liquorilactobacillus</taxon>
    </lineage>
</organism>
<comment type="caution">
    <text evidence="4">The sequence shown here is derived from an EMBL/GenBank/DDBJ whole genome shotgun (WGS) entry which is preliminary data.</text>
</comment>
<reference evidence="4 5" key="1">
    <citation type="journal article" date="2015" name="Genome Announc.">
        <title>Expanding the biotechnology potential of lactobacilli through comparative genomics of 213 strains and associated genera.</title>
        <authorList>
            <person name="Sun Z."/>
            <person name="Harris H.M."/>
            <person name="McCann A."/>
            <person name="Guo C."/>
            <person name="Argimon S."/>
            <person name="Zhang W."/>
            <person name="Yang X."/>
            <person name="Jeffery I.B."/>
            <person name="Cooney J.C."/>
            <person name="Kagawa T.F."/>
            <person name="Liu W."/>
            <person name="Song Y."/>
            <person name="Salvetti E."/>
            <person name="Wrobel A."/>
            <person name="Rasinkangas P."/>
            <person name="Parkhill J."/>
            <person name="Rea M.C."/>
            <person name="O'Sullivan O."/>
            <person name="Ritari J."/>
            <person name="Douillard F.P."/>
            <person name="Paul Ross R."/>
            <person name="Yang R."/>
            <person name="Briner A.E."/>
            <person name="Felis G.E."/>
            <person name="de Vos W.M."/>
            <person name="Barrangou R."/>
            <person name="Klaenhammer T.R."/>
            <person name="Caufield P.W."/>
            <person name="Cui Y."/>
            <person name="Zhang H."/>
            <person name="O'Toole P.W."/>
        </authorList>
    </citation>
    <scope>NUCLEOTIDE SEQUENCE [LARGE SCALE GENOMIC DNA]</scope>
    <source>
        <strain evidence="4 5">DSM 16230</strain>
    </source>
</reference>
<dbReference type="Proteomes" id="UP000051166">
    <property type="component" value="Unassembled WGS sequence"/>
</dbReference>
<dbReference type="PATRIC" id="fig|1423801.4.peg.729"/>
<gene>
    <name evidence="4" type="ORF">FD50_GL000718</name>
</gene>
<dbReference type="PANTHER" id="PTHR43479:SF7">
    <property type="entry name" value="TETR-FAMILY TRANSCRIPTIONAL REGULATOR"/>
    <property type="match status" value="1"/>
</dbReference>
<dbReference type="InterPro" id="IPR009057">
    <property type="entry name" value="Homeodomain-like_sf"/>
</dbReference>
<evidence type="ECO:0000313" key="5">
    <source>
        <dbReference type="Proteomes" id="UP000051166"/>
    </source>
</evidence>
<dbReference type="GO" id="GO:0003677">
    <property type="term" value="F:DNA binding"/>
    <property type="evidence" value="ECO:0007669"/>
    <property type="project" value="UniProtKB-UniRule"/>
</dbReference>
<dbReference type="SUPFAM" id="SSF46689">
    <property type="entry name" value="Homeodomain-like"/>
    <property type="match status" value="1"/>
</dbReference>
<keyword evidence="1 2" id="KW-0238">DNA-binding</keyword>
<evidence type="ECO:0000256" key="2">
    <source>
        <dbReference type="PROSITE-ProRule" id="PRU00335"/>
    </source>
</evidence>
<dbReference type="PANTHER" id="PTHR43479">
    <property type="entry name" value="ACREF/ENVCD OPERON REPRESSOR-RELATED"/>
    <property type="match status" value="1"/>
</dbReference>
<dbReference type="EMBL" id="AZFQ01000036">
    <property type="protein sequence ID" value="KRL98904.1"/>
    <property type="molecule type" value="Genomic_DNA"/>
</dbReference>
<dbReference type="InterPro" id="IPR050624">
    <property type="entry name" value="HTH-type_Tx_Regulator"/>
</dbReference>
<dbReference type="AlphaFoldDB" id="A0A0R1V6A9"/>
<accession>A0A0R1V6A9</accession>
<evidence type="ECO:0000259" key="3">
    <source>
        <dbReference type="PROSITE" id="PS50977"/>
    </source>
</evidence>
<dbReference type="InterPro" id="IPR001647">
    <property type="entry name" value="HTH_TetR"/>
</dbReference>
<feature type="domain" description="HTH tetR-type" evidence="3">
    <location>
        <begin position="16"/>
        <end position="76"/>
    </location>
</feature>
<feature type="DNA-binding region" description="H-T-H motif" evidence="2">
    <location>
        <begin position="39"/>
        <end position="58"/>
    </location>
</feature>
<protein>
    <submittedName>
        <fullName evidence="4">Transcriptional regulator</fullName>
    </submittedName>
</protein>
<dbReference type="PROSITE" id="PS50977">
    <property type="entry name" value="HTH_TETR_2"/>
    <property type="match status" value="1"/>
</dbReference>
<dbReference type="Gene3D" id="1.10.357.10">
    <property type="entry name" value="Tetracycline Repressor, domain 2"/>
    <property type="match status" value="1"/>
</dbReference>
<proteinExistence type="predicted"/>
<evidence type="ECO:0000313" key="4">
    <source>
        <dbReference type="EMBL" id="KRL98904.1"/>
    </source>
</evidence>
<dbReference type="STRING" id="1423801.FD50_GL000718"/>
<sequence>MDIKRRIVLVEDLRKFKTKRNLEQAFIKLLKTKDFAKITIGDICKVAFTSRSTFYLHYLDKFDLLEKVFNKQVEDFELIVKKRLKSLMTLNWKMSIEQFYAELIAHKESILVLFQINVPQYNLQNEFKRVIESYLRAYFTQHELSLEVDVDLATQIAAGVIFEILNWTFEHGIDNRALKFAEKMRVVLIED</sequence>
<evidence type="ECO:0000256" key="1">
    <source>
        <dbReference type="ARBA" id="ARBA00023125"/>
    </source>
</evidence>